<protein>
    <submittedName>
        <fullName evidence="2">Esterase EstA</fullName>
    </submittedName>
</protein>
<dbReference type="InterPro" id="IPR006315">
    <property type="entry name" value="OM_autotransptr_brl_dom"/>
</dbReference>
<dbReference type="SUPFAM" id="SSF103515">
    <property type="entry name" value="Autotransporter"/>
    <property type="match status" value="1"/>
</dbReference>
<dbReference type="GO" id="GO:0019867">
    <property type="term" value="C:outer membrane"/>
    <property type="evidence" value="ECO:0007669"/>
    <property type="project" value="InterPro"/>
</dbReference>
<feature type="domain" description="Autotransporter" evidence="1">
    <location>
        <begin position="349"/>
        <end position="628"/>
    </location>
</feature>
<sequence length="630" mass="65429">MDVTRNDSGVITSVAMVTAPQHGTAMVSGLNILYTPAPNYFGSDSLRYTVTGPGGTSAPATLTLTVSAGSVPVATARTAALLAGTTLTIKAADGASNGPFTAAAISTPPASGTVAVQGTDLLYTAAQDATGQVSFDYTLSNVFGVSQPARVTLTVNPAPTVAPMATDAAAGRPVQLNLSRGARGGPFTAANLLAVMPATAGTAVIRSGADGYVLDFTPAAAFAGAAQITYTLSNAFATSAPGVVTITVAPRSDPSKDAEVRGILSAQADAARRMAMGQINNFQRRLEQLRSGAADSFSNGITLGAANAQRPRRGNDSTLALQEANRRYLVQADTASPATPQAAGLQPGALPGDWSLWTGGALNFGSARGGGRDSATDFTTSGLSLGADRALSETFALGGGVGYGHERSDVGDKGSRSSVDSYSVALYASYRPTERFYADGLLGYQWLDLDARRHVTESGNAVHGRRDGTQWFASLSSGYRFIGRTLEVTPYGRLDVARARLDGFTEQGDAIHALAYQAQTVNLSTATVGALARWAFKRNGTVWMPQLRAEFGRDLQGSDDVRLGYADLPGAPLYRTTLYGTSRSHGLLGAGINLRTDSAWLLRAEYQTRLDSSSGNDQSIVLGVEKAFGH</sequence>
<name>A0A7V8FH23_STEMA</name>
<evidence type="ECO:0000313" key="3">
    <source>
        <dbReference type="Proteomes" id="UP000487117"/>
    </source>
</evidence>
<gene>
    <name evidence="2" type="primary">estA</name>
    <name evidence="2" type="ORF">GAK31_01053</name>
</gene>
<dbReference type="NCBIfam" id="TIGR01414">
    <property type="entry name" value="autotrans_barl"/>
    <property type="match status" value="1"/>
</dbReference>
<dbReference type="PANTHER" id="PTHR37494:SF1">
    <property type="entry name" value="STAPHYLOCOCCUS AUREUS SURFACE PROTEIN A"/>
    <property type="match status" value="1"/>
</dbReference>
<dbReference type="SMART" id="SM00869">
    <property type="entry name" value="Autotransporter"/>
    <property type="match status" value="1"/>
</dbReference>
<comment type="caution">
    <text evidence="2">The sequence shown here is derived from an EMBL/GenBank/DDBJ whole genome shotgun (WGS) entry which is preliminary data.</text>
</comment>
<dbReference type="InterPro" id="IPR036709">
    <property type="entry name" value="Autotransporte_beta_dom_sf"/>
</dbReference>
<dbReference type="Gene3D" id="2.60.40.3440">
    <property type="match status" value="2"/>
</dbReference>
<dbReference type="Proteomes" id="UP000487117">
    <property type="component" value="Unassembled WGS sequence"/>
</dbReference>
<accession>A0A7V8FH23</accession>
<evidence type="ECO:0000259" key="1">
    <source>
        <dbReference type="PROSITE" id="PS51208"/>
    </source>
</evidence>
<organism evidence="2 3">
    <name type="scientific">Stenotrophomonas maltophilia</name>
    <name type="common">Pseudomonas maltophilia</name>
    <name type="synonym">Xanthomonas maltophilia</name>
    <dbReference type="NCBI Taxonomy" id="40324"/>
    <lineage>
        <taxon>Bacteria</taxon>
        <taxon>Pseudomonadati</taxon>
        <taxon>Pseudomonadota</taxon>
        <taxon>Gammaproteobacteria</taxon>
        <taxon>Lysobacterales</taxon>
        <taxon>Lysobacteraceae</taxon>
        <taxon>Stenotrophomonas</taxon>
        <taxon>Stenotrophomonas maltophilia group</taxon>
    </lineage>
</organism>
<dbReference type="Gene3D" id="2.40.128.130">
    <property type="entry name" value="Autotransporter beta-domain"/>
    <property type="match status" value="1"/>
</dbReference>
<dbReference type="InterPro" id="IPR005546">
    <property type="entry name" value="Autotransporte_beta"/>
</dbReference>
<dbReference type="Pfam" id="PF17963">
    <property type="entry name" value="Big_9"/>
    <property type="match status" value="3"/>
</dbReference>
<evidence type="ECO:0000313" key="2">
    <source>
        <dbReference type="EMBL" id="KAF1015578.1"/>
    </source>
</evidence>
<reference evidence="3" key="1">
    <citation type="journal article" date="2020" name="MBio">
        <title>Horizontal gene transfer to a defensive symbiont with a reduced genome amongst a multipartite beetle microbiome.</title>
        <authorList>
            <person name="Waterworth S.C."/>
            <person name="Florez L.V."/>
            <person name="Rees E.R."/>
            <person name="Hertweck C."/>
            <person name="Kaltenpoth M."/>
            <person name="Kwan J.C."/>
        </authorList>
    </citation>
    <scope>NUCLEOTIDE SEQUENCE [LARGE SCALE GENOMIC DNA]</scope>
</reference>
<dbReference type="EMBL" id="WNDS01000002">
    <property type="protein sequence ID" value="KAF1015578.1"/>
    <property type="molecule type" value="Genomic_DNA"/>
</dbReference>
<dbReference type="PROSITE" id="PS51208">
    <property type="entry name" value="AUTOTRANSPORTER"/>
    <property type="match status" value="1"/>
</dbReference>
<dbReference type="AlphaFoldDB" id="A0A7V8FH23"/>
<dbReference type="PANTHER" id="PTHR37494">
    <property type="entry name" value="HEMAGGLUTININ"/>
    <property type="match status" value="1"/>
</dbReference>
<proteinExistence type="predicted"/>
<dbReference type="Pfam" id="PF03797">
    <property type="entry name" value="Autotransporter"/>
    <property type="match status" value="1"/>
</dbReference>